<evidence type="ECO:0000313" key="2">
    <source>
        <dbReference type="EMBL" id="KAF3452230.1"/>
    </source>
</evidence>
<evidence type="ECO:0000313" key="3">
    <source>
        <dbReference type="Proteomes" id="UP000796880"/>
    </source>
</evidence>
<feature type="region of interest" description="Disordered" evidence="1">
    <location>
        <begin position="1"/>
        <end position="42"/>
    </location>
</feature>
<accession>A0A8K0HH05</accession>
<organism evidence="2 3">
    <name type="scientific">Rhamnella rubrinervis</name>
    <dbReference type="NCBI Taxonomy" id="2594499"/>
    <lineage>
        <taxon>Eukaryota</taxon>
        <taxon>Viridiplantae</taxon>
        <taxon>Streptophyta</taxon>
        <taxon>Embryophyta</taxon>
        <taxon>Tracheophyta</taxon>
        <taxon>Spermatophyta</taxon>
        <taxon>Magnoliopsida</taxon>
        <taxon>eudicotyledons</taxon>
        <taxon>Gunneridae</taxon>
        <taxon>Pentapetalae</taxon>
        <taxon>rosids</taxon>
        <taxon>fabids</taxon>
        <taxon>Rosales</taxon>
        <taxon>Rhamnaceae</taxon>
        <taxon>rhamnoid group</taxon>
        <taxon>Rhamneae</taxon>
        <taxon>Rhamnella</taxon>
    </lineage>
</organism>
<gene>
    <name evidence="2" type="ORF">FNV43_RR08328</name>
</gene>
<sequence>MKYPQGQGKEKETVQRHIQGSKPVQKAHLPSSRRMLRKGTKHGTRTLAIPVRKVPSPKKGRRGIAKAKAMEARLSPCGEGPFCFDTKEFISCPGTALDLIVHFLELAELELALDLPLLLLLSIPLLSGHPVFLLPY</sequence>
<reference evidence="2" key="1">
    <citation type="submission" date="2020-03" db="EMBL/GenBank/DDBJ databases">
        <title>A high-quality chromosome-level genome assembly of a woody plant with both climbing and erect habits, Rhamnella rubrinervis.</title>
        <authorList>
            <person name="Lu Z."/>
            <person name="Yang Y."/>
            <person name="Zhu X."/>
            <person name="Sun Y."/>
        </authorList>
    </citation>
    <scope>NUCLEOTIDE SEQUENCE</scope>
    <source>
        <strain evidence="2">BYM</strain>
        <tissue evidence="2">Leaf</tissue>
    </source>
</reference>
<dbReference type="AlphaFoldDB" id="A0A8K0HH05"/>
<keyword evidence="3" id="KW-1185">Reference proteome</keyword>
<evidence type="ECO:0000256" key="1">
    <source>
        <dbReference type="SAM" id="MobiDB-lite"/>
    </source>
</evidence>
<comment type="caution">
    <text evidence="2">The sequence shown here is derived from an EMBL/GenBank/DDBJ whole genome shotgun (WGS) entry which is preliminary data.</text>
</comment>
<proteinExistence type="predicted"/>
<dbReference type="EMBL" id="VOIH02000003">
    <property type="protein sequence ID" value="KAF3452230.1"/>
    <property type="molecule type" value="Genomic_DNA"/>
</dbReference>
<protein>
    <submittedName>
        <fullName evidence="2">Uncharacterized protein</fullName>
    </submittedName>
</protein>
<dbReference type="Proteomes" id="UP000796880">
    <property type="component" value="Unassembled WGS sequence"/>
</dbReference>
<name>A0A8K0HH05_9ROSA</name>